<name>A0AAV1XRU8_LUPLU</name>
<accession>A0AAV1XRU8</accession>
<keyword evidence="8" id="KW-1185">Reference proteome</keyword>
<protein>
    <recommendedName>
        <fullName evidence="6">PPC domain-containing protein</fullName>
    </recommendedName>
</protein>
<dbReference type="PROSITE" id="PS51742">
    <property type="entry name" value="PPC"/>
    <property type="match status" value="1"/>
</dbReference>
<proteinExistence type="predicted"/>
<keyword evidence="2" id="KW-0238">DNA-binding</keyword>
<dbReference type="EMBL" id="CAXHTB010000018">
    <property type="protein sequence ID" value="CAL0324326.1"/>
    <property type="molecule type" value="Genomic_DNA"/>
</dbReference>
<reference evidence="7 8" key="1">
    <citation type="submission" date="2024-03" db="EMBL/GenBank/DDBJ databases">
        <authorList>
            <person name="Martinez-Hernandez J."/>
        </authorList>
    </citation>
    <scope>NUCLEOTIDE SEQUENCE [LARGE SCALE GENOMIC DNA]</scope>
</reference>
<dbReference type="InterPro" id="IPR014476">
    <property type="entry name" value="AHL15-29"/>
</dbReference>
<dbReference type="PANTHER" id="PTHR31100">
    <property type="entry name" value="AT-HOOK MOTIF NUCLEAR-LOCALIZED PROTEIN 15"/>
    <property type="match status" value="1"/>
</dbReference>
<evidence type="ECO:0000313" key="7">
    <source>
        <dbReference type="EMBL" id="CAL0324326.1"/>
    </source>
</evidence>
<evidence type="ECO:0000256" key="1">
    <source>
        <dbReference type="ARBA" id="ARBA00023015"/>
    </source>
</evidence>
<evidence type="ECO:0000256" key="3">
    <source>
        <dbReference type="ARBA" id="ARBA00023163"/>
    </source>
</evidence>
<evidence type="ECO:0000256" key="5">
    <source>
        <dbReference type="SAM" id="MobiDB-lite"/>
    </source>
</evidence>
<keyword evidence="1" id="KW-0805">Transcription regulation</keyword>
<dbReference type="Gene3D" id="3.30.1330.80">
    <property type="entry name" value="Hypothetical protein, similar to alpha- acetolactate decarboxylase, domain 2"/>
    <property type="match status" value="1"/>
</dbReference>
<gene>
    <name evidence="7" type="ORF">LLUT_LOCUS25386</name>
</gene>
<dbReference type="PANTHER" id="PTHR31100:SF63">
    <property type="entry name" value="AT-HOOK MOTIF NUCLEAR-LOCALIZED PROTEIN"/>
    <property type="match status" value="1"/>
</dbReference>
<evidence type="ECO:0000259" key="6">
    <source>
        <dbReference type="PROSITE" id="PS51742"/>
    </source>
</evidence>
<feature type="region of interest" description="Disordered" evidence="5">
    <location>
        <begin position="41"/>
        <end position="64"/>
    </location>
</feature>
<dbReference type="InterPro" id="IPR005175">
    <property type="entry name" value="PPC_dom"/>
</dbReference>
<evidence type="ECO:0000256" key="4">
    <source>
        <dbReference type="ARBA" id="ARBA00023242"/>
    </source>
</evidence>
<feature type="domain" description="PPC" evidence="6">
    <location>
        <begin position="72"/>
        <end position="227"/>
    </location>
</feature>
<keyword evidence="4" id="KW-0539">Nucleus</keyword>
<evidence type="ECO:0000313" key="8">
    <source>
        <dbReference type="Proteomes" id="UP001497480"/>
    </source>
</evidence>
<dbReference type="GO" id="GO:0003680">
    <property type="term" value="F:minor groove of adenine-thymine-rich DNA binding"/>
    <property type="evidence" value="ECO:0007669"/>
    <property type="project" value="InterPro"/>
</dbReference>
<comment type="caution">
    <text evidence="7">The sequence shown here is derived from an EMBL/GenBank/DDBJ whole genome shotgun (WGS) entry which is preliminary data.</text>
</comment>
<dbReference type="SUPFAM" id="SSF117856">
    <property type="entry name" value="AF0104/ALDC/Ptd012-like"/>
    <property type="match status" value="1"/>
</dbReference>
<feature type="compositionally biased region" description="Basic residues" evidence="5">
    <location>
        <begin position="42"/>
        <end position="52"/>
    </location>
</feature>
<dbReference type="Pfam" id="PF03479">
    <property type="entry name" value="PCC"/>
    <property type="match status" value="1"/>
</dbReference>
<evidence type="ECO:0000256" key="2">
    <source>
        <dbReference type="ARBA" id="ARBA00023125"/>
    </source>
</evidence>
<keyword evidence="3" id="KW-0804">Transcription</keyword>
<dbReference type="AlphaFoldDB" id="A0AAV1XRU8"/>
<dbReference type="GO" id="GO:0005634">
    <property type="term" value="C:nucleus"/>
    <property type="evidence" value="ECO:0007669"/>
    <property type="project" value="TreeGrafter"/>
</dbReference>
<organism evidence="7 8">
    <name type="scientific">Lupinus luteus</name>
    <name type="common">European yellow lupine</name>
    <dbReference type="NCBI Taxonomy" id="3873"/>
    <lineage>
        <taxon>Eukaryota</taxon>
        <taxon>Viridiplantae</taxon>
        <taxon>Streptophyta</taxon>
        <taxon>Embryophyta</taxon>
        <taxon>Tracheophyta</taxon>
        <taxon>Spermatophyta</taxon>
        <taxon>Magnoliopsida</taxon>
        <taxon>eudicotyledons</taxon>
        <taxon>Gunneridae</taxon>
        <taxon>Pentapetalae</taxon>
        <taxon>rosids</taxon>
        <taxon>fabids</taxon>
        <taxon>Fabales</taxon>
        <taxon>Fabaceae</taxon>
        <taxon>Papilionoideae</taxon>
        <taxon>50 kb inversion clade</taxon>
        <taxon>genistoids sensu lato</taxon>
        <taxon>core genistoids</taxon>
        <taxon>Genisteae</taxon>
        <taxon>Lupinus</taxon>
    </lineage>
</organism>
<dbReference type="Proteomes" id="UP001497480">
    <property type="component" value="Unassembled WGS sequence"/>
</dbReference>
<sequence>MSEYGSQIIFSQLSNSSEDESFNPNGSNHICSVGTNGWTNCPHHRPHKRPRGRPPGSKNKPKPPLVITQESEETLKPVIIEIAAGLDVVKVVENFARRRHVCISVISGSGSISDVTIRNPLPNSPSFTIHGPFTLLALSGTYVSGPHTPHSLVSSSFPPNPNHHFPTHTNSFGISLLGSQGEIFGGVIDGKVVAGSNVTIMATIFRKPEFHKVGFNGNDNGGVVEKDHIPNGNNGRGNINMSYLLNPQVPSTGDDAMQWGRICSGNL</sequence>
<dbReference type="GO" id="GO:0003700">
    <property type="term" value="F:DNA-binding transcription factor activity"/>
    <property type="evidence" value="ECO:0007669"/>
    <property type="project" value="TreeGrafter"/>
</dbReference>
<dbReference type="CDD" id="cd11378">
    <property type="entry name" value="DUF296"/>
    <property type="match status" value="1"/>
</dbReference>